<dbReference type="EMBL" id="JBBUKT010000022">
    <property type="protein sequence ID" value="MEK7954483.1"/>
    <property type="molecule type" value="Genomic_DNA"/>
</dbReference>
<keyword evidence="6" id="KW-0812">Transmembrane</keyword>
<evidence type="ECO:0000256" key="3">
    <source>
        <dbReference type="ARBA" id="ARBA00022676"/>
    </source>
</evidence>
<feature type="domain" description="Glycosyltransferase 2-like" evidence="7">
    <location>
        <begin position="42"/>
        <end position="151"/>
    </location>
</feature>
<keyword evidence="6" id="KW-1133">Transmembrane helix</keyword>
<evidence type="ECO:0000313" key="9">
    <source>
        <dbReference type="Proteomes" id="UP001371305"/>
    </source>
</evidence>
<dbReference type="Proteomes" id="UP001371305">
    <property type="component" value="Unassembled WGS sequence"/>
</dbReference>
<feature type="transmembrane region" description="Helical" evidence="6">
    <location>
        <begin position="307"/>
        <end position="327"/>
    </location>
</feature>
<keyword evidence="3 8" id="KW-0328">Glycosyltransferase</keyword>
<evidence type="ECO:0000259" key="7">
    <source>
        <dbReference type="Pfam" id="PF00535"/>
    </source>
</evidence>
<organism evidence="8 9">
    <name type="scientific">Luteolibacter soli</name>
    <dbReference type="NCBI Taxonomy" id="3135280"/>
    <lineage>
        <taxon>Bacteria</taxon>
        <taxon>Pseudomonadati</taxon>
        <taxon>Verrucomicrobiota</taxon>
        <taxon>Verrucomicrobiia</taxon>
        <taxon>Verrucomicrobiales</taxon>
        <taxon>Verrucomicrobiaceae</taxon>
        <taxon>Luteolibacter</taxon>
    </lineage>
</organism>
<evidence type="ECO:0000256" key="5">
    <source>
        <dbReference type="ARBA" id="ARBA00023136"/>
    </source>
</evidence>
<gene>
    <name evidence="8" type="ORF">WKV53_28460</name>
</gene>
<proteinExistence type="predicted"/>
<feature type="transmembrane region" description="Helical" evidence="6">
    <location>
        <begin position="277"/>
        <end position="295"/>
    </location>
</feature>
<dbReference type="GO" id="GO:0016757">
    <property type="term" value="F:glycosyltransferase activity"/>
    <property type="evidence" value="ECO:0007669"/>
    <property type="project" value="UniProtKB-KW"/>
</dbReference>
<evidence type="ECO:0000256" key="1">
    <source>
        <dbReference type="ARBA" id="ARBA00004236"/>
    </source>
</evidence>
<dbReference type="Gene3D" id="3.90.550.10">
    <property type="entry name" value="Spore Coat Polysaccharide Biosynthesis Protein SpsA, Chain A"/>
    <property type="match status" value="1"/>
</dbReference>
<dbReference type="InterPro" id="IPR029044">
    <property type="entry name" value="Nucleotide-diphossugar_trans"/>
</dbReference>
<comment type="subcellular location">
    <subcellularLocation>
        <location evidence="1">Cell membrane</location>
    </subcellularLocation>
</comment>
<evidence type="ECO:0000256" key="4">
    <source>
        <dbReference type="ARBA" id="ARBA00022679"/>
    </source>
</evidence>
<comment type="caution">
    <text evidence="8">The sequence shown here is derived from an EMBL/GenBank/DDBJ whole genome shotgun (WGS) entry which is preliminary data.</text>
</comment>
<sequence length="347" mass="36460">MGPELIILAVGGVQWLASFSLLLRLRVPDPGAGARGMAREVSIIIPARNEATNLPRLLPSIAAQALPPCEVIVVDDDSTDGTGEIATAAGAAVVNPGPLPDSWRGKTWACHSGAAAASGRLLLFLDADCWLEERGLEKLLARYQGGALAACPYHAIEKLHEEASAMFNLIMVMGVVPQGLFGQCLLIDRESYNRAGGHESVKAEILENVKLAGRVRAVGSSTAAMTGRGMIAFRMYPGGLGELVNGWTKGFAAGAAATPAFTLVMISAWIGGLITGVVAPFVTPLGWIVYGAFALQMIAMQRKVGAFSPLCGLLYPPVLIFYLGVFARSLGPAGRKATWKGRKLHGA</sequence>
<evidence type="ECO:0000313" key="8">
    <source>
        <dbReference type="EMBL" id="MEK7954483.1"/>
    </source>
</evidence>
<dbReference type="PANTHER" id="PTHR43646">
    <property type="entry name" value="GLYCOSYLTRANSFERASE"/>
    <property type="match status" value="1"/>
</dbReference>
<protein>
    <submittedName>
        <fullName evidence="8">Glycosyltransferase</fullName>
        <ecNumber evidence="8">2.4.-.-</ecNumber>
    </submittedName>
</protein>
<accession>A0ABU9B3X8</accession>
<dbReference type="PANTHER" id="PTHR43646:SF2">
    <property type="entry name" value="GLYCOSYLTRANSFERASE 2-LIKE DOMAIN-CONTAINING PROTEIN"/>
    <property type="match status" value="1"/>
</dbReference>
<keyword evidence="4 8" id="KW-0808">Transferase</keyword>
<keyword evidence="5 6" id="KW-0472">Membrane</keyword>
<dbReference type="EC" id="2.4.-.-" evidence="8"/>
<keyword evidence="9" id="KW-1185">Reference proteome</keyword>
<name>A0ABU9B3X8_9BACT</name>
<dbReference type="InterPro" id="IPR001173">
    <property type="entry name" value="Glyco_trans_2-like"/>
</dbReference>
<dbReference type="Pfam" id="PF00535">
    <property type="entry name" value="Glycos_transf_2"/>
    <property type="match status" value="1"/>
</dbReference>
<dbReference type="SUPFAM" id="SSF53448">
    <property type="entry name" value="Nucleotide-diphospho-sugar transferases"/>
    <property type="match status" value="1"/>
</dbReference>
<evidence type="ECO:0000256" key="6">
    <source>
        <dbReference type="SAM" id="Phobius"/>
    </source>
</evidence>
<dbReference type="RefSeq" id="WP_341408254.1">
    <property type="nucleotide sequence ID" value="NZ_JBBUKT010000022.1"/>
</dbReference>
<keyword evidence="2" id="KW-1003">Cell membrane</keyword>
<reference evidence="8 9" key="1">
    <citation type="submission" date="2024-04" db="EMBL/GenBank/DDBJ databases">
        <title>Luteolibacter sp. isolated from soil.</title>
        <authorList>
            <person name="An J."/>
        </authorList>
    </citation>
    <scope>NUCLEOTIDE SEQUENCE [LARGE SCALE GENOMIC DNA]</scope>
    <source>
        <strain evidence="8 9">Y139</strain>
    </source>
</reference>
<evidence type="ECO:0000256" key="2">
    <source>
        <dbReference type="ARBA" id="ARBA00022475"/>
    </source>
</evidence>